<dbReference type="RefSeq" id="WP_034959961.1">
    <property type="nucleotide sequence ID" value="NZ_JMIW01000003.1"/>
</dbReference>
<dbReference type="GO" id="GO:0019867">
    <property type="term" value="C:outer membrane"/>
    <property type="evidence" value="ECO:0007669"/>
    <property type="project" value="InterPro"/>
</dbReference>
<evidence type="ECO:0000256" key="1">
    <source>
        <dbReference type="SAM" id="Phobius"/>
    </source>
</evidence>
<comment type="caution">
    <text evidence="2">The sequence shown here is derived from an EMBL/GenBank/DDBJ whole genome shotgun (WGS) entry which is preliminary data.</text>
</comment>
<dbReference type="Proteomes" id="UP000027647">
    <property type="component" value="Unassembled WGS sequence"/>
</dbReference>
<evidence type="ECO:0000313" key="2">
    <source>
        <dbReference type="EMBL" id="KEO90516.1"/>
    </source>
</evidence>
<protein>
    <submittedName>
        <fullName evidence="2">Conjugal transfer protein TraL</fullName>
    </submittedName>
</protein>
<dbReference type="Pfam" id="PF07178">
    <property type="entry name" value="TraL"/>
    <property type="match status" value="1"/>
</dbReference>
<organism evidence="2 3">
    <name type="scientific">Erythrobacter longus</name>
    <dbReference type="NCBI Taxonomy" id="1044"/>
    <lineage>
        <taxon>Bacteria</taxon>
        <taxon>Pseudomonadati</taxon>
        <taxon>Pseudomonadota</taxon>
        <taxon>Alphaproteobacteria</taxon>
        <taxon>Sphingomonadales</taxon>
        <taxon>Erythrobacteraceae</taxon>
        <taxon>Erythrobacter/Porphyrobacter group</taxon>
        <taxon>Erythrobacter</taxon>
    </lineage>
</organism>
<dbReference type="AlphaFoldDB" id="A0A074M6Y1"/>
<gene>
    <name evidence="2" type="ORF">EH31_10540</name>
</gene>
<reference evidence="2 3" key="1">
    <citation type="submission" date="2014-04" db="EMBL/GenBank/DDBJ databases">
        <title>A comprehensive comparison of genomes of Erythrobacter spp. strains.</title>
        <authorList>
            <person name="Zheng Q."/>
        </authorList>
    </citation>
    <scope>NUCLEOTIDE SEQUENCE [LARGE SCALE GENOMIC DNA]</scope>
    <source>
        <strain evidence="2 3">DSM 6997</strain>
    </source>
</reference>
<keyword evidence="1" id="KW-0472">Membrane</keyword>
<accession>A0A074M6Y1</accession>
<dbReference type="STRING" id="1044.EH31_10540"/>
<keyword evidence="1" id="KW-1133">Transmembrane helix</keyword>
<evidence type="ECO:0000313" key="3">
    <source>
        <dbReference type="Proteomes" id="UP000027647"/>
    </source>
</evidence>
<sequence length="94" mass="10813">MDQYSIPKHLDDPELIGFWTLDEFLVMVIPFAWGILAQHIVIGLILAIAAWFGYRKLKAGRSMYWVLHFGYWHLPGEFFGLKVAPPSHLRVMAG</sequence>
<proteinExistence type="predicted"/>
<dbReference type="eggNOG" id="ENOG5033DHH">
    <property type="taxonomic scope" value="Bacteria"/>
</dbReference>
<dbReference type="OrthoDB" id="7173460at2"/>
<keyword evidence="3" id="KW-1185">Reference proteome</keyword>
<dbReference type="NCBIfam" id="TIGR02762">
    <property type="entry name" value="TraL_TIGR"/>
    <property type="match status" value="1"/>
</dbReference>
<dbReference type="EMBL" id="JMIW01000003">
    <property type="protein sequence ID" value="KEO90516.1"/>
    <property type="molecule type" value="Genomic_DNA"/>
</dbReference>
<feature type="transmembrane region" description="Helical" evidence="1">
    <location>
        <begin position="31"/>
        <end position="54"/>
    </location>
</feature>
<name>A0A074M6Y1_ERYLO</name>
<keyword evidence="1" id="KW-0812">Transmembrane</keyword>
<dbReference type="InterPro" id="IPR009838">
    <property type="entry name" value="T4SS_TraL"/>
</dbReference>